<proteinExistence type="predicted"/>
<keyword evidence="2" id="KW-1185">Reference proteome</keyword>
<dbReference type="Proteomes" id="UP001152798">
    <property type="component" value="Chromosome 4"/>
</dbReference>
<accession>A0A9P0HBQ7</accession>
<evidence type="ECO:0000313" key="1">
    <source>
        <dbReference type="EMBL" id="CAH1399315.1"/>
    </source>
</evidence>
<protein>
    <submittedName>
        <fullName evidence="1">Uncharacterized protein</fullName>
    </submittedName>
</protein>
<evidence type="ECO:0000313" key="2">
    <source>
        <dbReference type="Proteomes" id="UP001152798"/>
    </source>
</evidence>
<sequence>MVPIPTKFTHFLSRENLIFKLFVIIFLKRLTWLLVKKGFLSLDVINNNTYHNIRETNFYRTITKKKKICNKIILEKICKSVSESTTKNK</sequence>
<dbReference type="EMBL" id="OV725080">
    <property type="protein sequence ID" value="CAH1399315.1"/>
    <property type="molecule type" value="Genomic_DNA"/>
</dbReference>
<dbReference type="AlphaFoldDB" id="A0A9P0HBQ7"/>
<name>A0A9P0HBQ7_NEZVI</name>
<organism evidence="1 2">
    <name type="scientific">Nezara viridula</name>
    <name type="common">Southern green stink bug</name>
    <name type="synonym">Cimex viridulus</name>
    <dbReference type="NCBI Taxonomy" id="85310"/>
    <lineage>
        <taxon>Eukaryota</taxon>
        <taxon>Metazoa</taxon>
        <taxon>Ecdysozoa</taxon>
        <taxon>Arthropoda</taxon>
        <taxon>Hexapoda</taxon>
        <taxon>Insecta</taxon>
        <taxon>Pterygota</taxon>
        <taxon>Neoptera</taxon>
        <taxon>Paraneoptera</taxon>
        <taxon>Hemiptera</taxon>
        <taxon>Heteroptera</taxon>
        <taxon>Panheteroptera</taxon>
        <taxon>Pentatomomorpha</taxon>
        <taxon>Pentatomoidea</taxon>
        <taxon>Pentatomidae</taxon>
        <taxon>Pentatominae</taxon>
        <taxon>Nezara</taxon>
    </lineage>
</organism>
<gene>
    <name evidence="1" type="ORF">NEZAVI_LOCUS8793</name>
</gene>
<reference evidence="1" key="1">
    <citation type="submission" date="2022-01" db="EMBL/GenBank/DDBJ databases">
        <authorList>
            <person name="King R."/>
        </authorList>
    </citation>
    <scope>NUCLEOTIDE SEQUENCE</scope>
</reference>